<dbReference type="PANTHER" id="PTHR13061">
    <property type="entry name" value="DYNACTIN SUBUNIT P25"/>
    <property type="match status" value="1"/>
</dbReference>
<protein>
    <submittedName>
        <fullName evidence="1">Phenylacetic acid degradation protein PaaY</fullName>
    </submittedName>
</protein>
<dbReference type="CDD" id="cd04745">
    <property type="entry name" value="LbH_paaY_like"/>
    <property type="match status" value="1"/>
</dbReference>
<dbReference type="InterPro" id="IPR001451">
    <property type="entry name" value="Hexapep"/>
</dbReference>
<gene>
    <name evidence="1" type="ORF">QRD43_01160</name>
</gene>
<comment type="caution">
    <text evidence="1">The sequence shown here is derived from an EMBL/GenBank/DDBJ whole genome shotgun (WGS) entry which is preliminary data.</text>
</comment>
<keyword evidence="2" id="KW-1185">Reference proteome</keyword>
<organism evidence="1 2">
    <name type="scientific">Roseateles subflavus</name>
    <dbReference type="NCBI Taxonomy" id="3053353"/>
    <lineage>
        <taxon>Bacteria</taxon>
        <taxon>Pseudomonadati</taxon>
        <taxon>Pseudomonadota</taxon>
        <taxon>Betaproteobacteria</taxon>
        <taxon>Burkholderiales</taxon>
        <taxon>Sphaerotilaceae</taxon>
        <taxon>Roseateles</taxon>
    </lineage>
</organism>
<dbReference type="InterPro" id="IPR011004">
    <property type="entry name" value="Trimer_LpxA-like_sf"/>
</dbReference>
<dbReference type="Gene3D" id="2.160.10.10">
    <property type="entry name" value="Hexapeptide repeat proteins"/>
    <property type="match status" value="1"/>
</dbReference>
<accession>A0ABT7LCB5</accession>
<dbReference type="Proteomes" id="UP001238603">
    <property type="component" value="Unassembled WGS sequence"/>
</dbReference>
<sequence>MPCYAIDGVIPVVHPSSHVHPTAVLIGDVHVGPGCYIGPNASLRGDFGRIVLHEGANVQDCCVVHGFPASETVVERNGHIGHGAVLHGCVIRHDALVGMKAVVMDGAELGAYSILAACAFVKAGQVLPERSLIAGLPAKVLRALSEDEIRWKLEGTRTYQQLTERCLASLVEVQPLAAAEADRPGLRAGAHQTLHAATRG</sequence>
<dbReference type="EMBL" id="JASVDS010000001">
    <property type="protein sequence ID" value="MDL5030499.1"/>
    <property type="molecule type" value="Genomic_DNA"/>
</dbReference>
<proteinExistence type="predicted"/>
<evidence type="ECO:0000313" key="2">
    <source>
        <dbReference type="Proteomes" id="UP001238603"/>
    </source>
</evidence>
<evidence type="ECO:0000313" key="1">
    <source>
        <dbReference type="EMBL" id="MDL5030499.1"/>
    </source>
</evidence>
<name>A0ABT7LCB5_9BURK</name>
<dbReference type="Pfam" id="PF00132">
    <property type="entry name" value="Hexapep"/>
    <property type="match status" value="1"/>
</dbReference>
<dbReference type="InterPro" id="IPR050484">
    <property type="entry name" value="Transf_Hexapept/Carb_Anhydrase"/>
</dbReference>
<dbReference type="SUPFAM" id="SSF51161">
    <property type="entry name" value="Trimeric LpxA-like enzymes"/>
    <property type="match status" value="1"/>
</dbReference>
<dbReference type="PANTHER" id="PTHR13061:SF29">
    <property type="entry name" value="GAMMA CARBONIC ANHYDRASE-LIKE 1, MITOCHONDRIAL-RELATED"/>
    <property type="match status" value="1"/>
</dbReference>
<dbReference type="RefSeq" id="WP_285980634.1">
    <property type="nucleotide sequence ID" value="NZ_JASVDS010000001.1"/>
</dbReference>
<reference evidence="1 2" key="1">
    <citation type="submission" date="2023-06" db="EMBL/GenBank/DDBJ databases">
        <title>Pelomonas sp. APW6 16S ribosomal RNA gene genome sequencing and assembly.</title>
        <authorList>
            <person name="Woo H."/>
        </authorList>
    </citation>
    <scope>NUCLEOTIDE SEQUENCE [LARGE SCALE GENOMIC DNA]</scope>
    <source>
        <strain evidence="1 2">APW6</strain>
    </source>
</reference>